<dbReference type="SUPFAM" id="SSF103473">
    <property type="entry name" value="MFS general substrate transporter"/>
    <property type="match status" value="1"/>
</dbReference>
<dbReference type="EMBL" id="AAEAIU010000010">
    <property type="protein sequence ID" value="EAW1273504.1"/>
    <property type="molecule type" value="Genomic_DNA"/>
</dbReference>
<accession>A0A5T3ZRS6</accession>
<protein>
    <submittedName>
        <fullName evidence="9">MFS transporter</fullName>
    </submittedName>
</protein>
<feature type="transmembrane region" description="Helical" evidence="7">
    <location>
        <begin position="423"/>
        <end position="446"/>
    </location>
</feature>
<dbReference type="Pfam" id="PF07690">
    <property type="entry name" value="MFS_1"/>
    <property type="match status" value="1"/>
</dbReference>
<feature type="transmembrane region" description="Helical" evidence="7">
    <location>
        <begin position="175"/>
        <end position="194"/>
    </location>
</feature>
<dbReference type="InterPro" id="IPR000849">
    <property type="entry name" value="Sugar_P_transporter"/>
</dbReference>
<feature type="transmembrane region" description="Helical" evidence="7">
    <location>
        <begin position="362"/>
        <end position="386"/>
    </location>
</feature>
<name>A0A5T3ZRS6_SALER</name>
<keyword evidence="5 7" id="KW-1133">Transmembrane helix</keyword>
<proteinExistence type="predicted"/>
<dbReference type="InterPro" id="IPR051337">
    <property type="entry name" value="OPA_Antiporter"/>
</dbReference>
<feature type="transmembrane region" description="Helical" evidence="7">
    <location>
        <begin position="398"/>
        <end position="417"/>
    </location>
</feature>
<evidence type="ECO:0000259" key="8">
    <source>
        <dbReference type="PROSITE" id="PS50850"/>
    </source>
</evidence>
<keyword evidence="2" id="KW-1003">Cell membrane</keyword>
<dbReference type="PIRSF" id="PIRSF002808">
    <property type="entry name" value="Hexose_phosphate_transp"/>
    <property type="match status" value="1"/>
</dbReference>
<gene>
    <name evidence="9" type="ORF">VL99_17820</name>
</gene>
<keyword evidence="6 7" id="KW-0472">Membrane</keyword>
<feature type="transmembrane region" description="Helical" evidence="7">
    <location>
        <begin position="261"/>
        <end position="281"/>
    </location>
</feature>
<evidence type="ECO:0000256" key="4">
    <source>
        <dbReference type="ARBA" id="ARBA00022692"/>
    </source>
</evidence>
<evidence type="ECO:0000313" key="9">
    <source>
        <dbReference type="EMBL" id="EAW1273504.1"/>
    </source>
</evidence>
<evidence type="ECO:0000256" key="7">
    <source>
        <dbReference type="SAM" id="Phobius"/>
    </source>
</evidence>
<evidence type="ECO:0000256" key="1">
    <source>
        <dbReference type="ARBA" id="ARBA00004429"/>
    </source>
</evidence>
<dbReference type="InterPro" id="IPR036259">
    <property type="entry name" value="MFS_trans_sf"/>
</dbReference>
<comment type="caution">
    <text evidence="9">The sequence shown here is derived from an EMBL/GenBank/DDBJ whole genome shotgun (WGS) entry which is preliminary data.</text>
</comment>
<organism evidence="9">
    <name type="scientific">Salmonella enterica</name>
    <name type="common">Salmonella choleraesuis</name>
    <dbReference type="NCBI Taxonomy" id="28901"/>
    <lineage>
        <taxon>Bacteria</taxon>
        <taxon>Pseudomonadati</taxon>
        <taxon>Pseudomonadota</taxon>
        <taxon>Gammaproteobacteria</taxon>
        <taxon>Enterobacterales</taxon>
        <taxon>Enterobacteriaceae</taxon>
        <taxon>Salmonella</taxon>
    </lineage>
</organism>
<comment type="subcellular location">
    <subcellularLocation>
        <location evidence="1">Cell inner membrane</location>
        <topology evidence="1">Multi-pass membrane protein</topology>
    </subcellularLocation>
</comment>
<feature type="transmembrane region" description="Helical" evidence="7">
    <location>
        <begin position="200"/>
        <end position="220"/>
    </location>
</feature>
<feature type="transmembrane region" description="Helical" evidence="7">
    <location>
        <begin position="337"/>
        <end position="356"/>
    </location>
</feature>
<feature type="transmembrane region" description="Helical" evidence="7">
    <location>
        <begin position="41"/>
        <end position="59"/>
    </location>
</feature>
<dbReference type="Gene3D" id="1.20.1250.20">
    <property type="entry name" value="MFS general substrate transporter like domains"/>
    <property type="match status" value="2"/>
</dbReference>
<dbReference type="GO" id="GO:0035435">
    <property type="term" value="P:phosphate ion transmembrane transport"/>
    <property type="evidence" value="ECO:0007669"/>
    <property type="project" value="TreeGrafter"/>
</dbReference>
<dbReference type="PANTHER" id="PTHR43826:SF3">
    <property type="entry name" value="GLUCOSE-6-PHOSPHATE EXCHANGER SLC37A4"/>
    <property type="match status" value="1"/>
</dbReference>
<evidence type="ECO:0000256" key="5">
    <source>
        <dbReference type="ARBA" id="ARBA00022989"/>
    </source>
</evidence>
<dbReference type="CDD" id="cd17488">
    <property type="entry name" value="MFS_UhpC"/>
    <property type="match status" value="1"/>
</dbReference>
<keyword evidence="3" id="KW-0997">Cell inner membrane</keyword>
<feature type="transmembrane region" description="Helical" evidence="7">
    <location>
        <begin position="301"/>
        <end position="325"/>
    </location>
</feature>
<dbReference type="PROSITE" id="PS50850">
    <property type="entry name" value="MFS"/>
    <property type="match status" value="1"/>
</dbReference>
<feature type="domain" description="Major facilitator superfamily (MFS) profile" evidence="8">
    <location>
        <begin position="45"/>
        <end position="450"/>
    </location>
</feature>
<dbReference type="GO" id="GO:0005886">
    <property type="term" value="C:plasma membrane"/>
    <property type="evidence" value="ECO:0007669"/>
    <property type="project" value="UniProtKB-SubCell"/>
</dbReference>
<feature type="transmembrane region" description="Helical" evidence="7">
    <location>
        <begin position="110"/>
        <end position="128"/>
    </location>
</feature>
<dbReference type="InterPro" id="IPR011701">
    <property type="entry name" value="MFS"/>
</dbReference>
<feature type="transmembrane region" description="Helical" evidence="7">
    <location>
        <begin position="81"/>
        <end position="103"/>
    </location>
</feature>
<evidence type="ECO:0000256" key="3">
    <source>
        <dbReference type="ARBA" id="ARBA00022519"/>
    </source>
</evidence>
<keyword evidence="4 7" id="KW-0812">Transmembrane</keyword>
<reference evidence="9" key="1">
    <citation type="submission" date="2018-07" db="EMBL/GenBank/DDBJ databases">
        <authorList>
            <consortium name="GenomeTrakr network: Whole genome sequencing for foodborne pathogen traceback"/>
        </authorList>
    </citation>
    <scope>NUCLEOTIDE SEQUENCE</scope>
    <source>
        <strain evidence="9">CFSAN029662</strain>
    </source>
</reference>
<evidence type="ECO:0000256" key="2">
    <source>
        <dbReference type="ARBA" id="ARBA00022475"/>
    </source>
</evidence>
<evidence type="ECO:0000256" key="6">
    <source>
        <dbReference type="ARBA" id="ARBA00023136"/>
    </source>
</evidence>
<sequence length="452" mass="49858">MTRLTSPEGNFKTSIKTFIFSQPDKPIVKEKKEIDQTYKKFRFEIIASVFISYAVFYLTRKNFSAAMPAMLTETSLTAEDFAIMSSIFYILYGAMKFVGGMLVDKINPKAMTGPVLIGVGIVNILFGFSDSVAAFYVLYSLNAILQGTSFPPMAKIMASWFSKNERGRWWAIVEAAHNIGGSLAPLLTSFAIAFSGSWKMGFYVPGAISLLMGIVALFTIKDRPGTLGLPNVGQWRNDPTELAQVKASPVNLSFWQIFVKYILTNPLVWIIIIGDMSVYIARTILNDWPQIYYSQVHGWSLIKANSIISWFEAGGLAGGLLAGYLSDFMFKSNRWMTGLIFALALCICIVLVPLVQDTSYTLTAILFTIMGFALYGPHMLFAVGCLDVTHKDAAGSITGFRGLFSYVGAAMAGVPVIMVKNSWAWSGVYIYALIAILLTTLSLALLSRLHRL</sequence>
<dbReference type="AlphaFoldDB" id="A0A5T3ZRS6"/>
<dbReference type="GO" id="GO:0061513">
    <property type="term" value="F:glucose 6-phosphate:phosphate antiporter activity"/>
    <property type="evidence" value="ECO:0007669"/>
    <property type="project" value="TreeGrafter"/>
</dbReference>
<dbReference type="PANTHER" id="PTHR43826">
    <property type="entry name" value="GLUCOSE-6-PHOSPHATE EXCHANGER SLC37A4"/>
    <property type="match status" value="1"/>
</dbReference>
<dbReference type="InterPro" id="IPR020846">
    <property type="entry name" value="MFS_dom"/>
</dbReference>